<dbReference type="EMBL" id="OZ037952">
    <property type="protein sequence ID" value="CAL1717471.1"/>
    <property type="molecule type" value="Genomic_DNA"/>
</dbReference>
<dbReference type="Pfam" id="PF12680">
    <property type="entry name" value="SnoaL_2"/>
    <property type="match status" value="1"/>
</dbReference>
<evidence type="ECO:0000313" key="2">
    <source>
        <dbReference type="EMBL" id="CAL1717471.1"/>
    </source>
</evidence>
<dbReference type="Proteomes" id="UP001497453">
    <property type="component" value="Chromosome 9"/>
</dbReference>
<evidence type="ECO:0000259" key="1">
    <source>
        <dbReference type="Pfam" id="PF12680"/>
    </source>
</evidence>
<accession>A0ABP1EBS9</accession>
<sequence length="158" mass="18079">MASRITGALPSNPSAQVQAVIDWMFAMCEGDWDKLESVLTEDFEATILPKSLNFPVRNKAAWIQYNKDAFPIFTDFKFHIVEIVEGVNAVAVHGCSNATTSTGHPYRNEYSLFLHLTRQSDGRYRLKQEKEFIDSQYIVEFFSAEKKRQEAAGNTVYW</sequence>
<gene>
    <name evidence="2" type="ORF">GFSPODELE1_LOCUS11240</name>
</gene>
<dbReference type="InterPro" id="IPR037401">
    <property type="entry name" value="SnoaL-like"/>
</dbReference>
<proteinExistence type="predicted"/>
<reference evidence="3" key="1">
    <citation type="submission" date="2024-04" db="EMBL/GenBank/DDBJ databases">
        <authorList>
            <person name="Shaw F."/>
            <person name="Minotto A."/>
        </authorList>
    </citation>
    <scope>NUCLEOTIDE SEQUENCE [LARGE SCALE GENOMIC DNA]</scope>
</reference>
<protein>
    <recommendedName>
        <fullName evidence="1">SnoaL-like domain-containing protein</fullName>
    </recommendedName>
</protein>
<evidence type="ECO:0000313" key="3">
    <source>
        <dbReference type="Proteomes" id="UP001497453"/>
    </source>
</evidence>
<dbReference type="InterPro" id="IPR032710">
    <property type="entry name" value="NTF2-like_dom_sf"/>
</dbReference>
<dbReference type="Gene3D" id="3.10.450.50">
    <property type="match status" value="1"/>
</dbReference>
<feature type="domain" description="SnoaL-like" evidence="1">
    <location>
        <begin position="23"/>
        <end position="122"/>
    </location>
</feature>
<organism evidence="2 3">
    <name type="scientific">Somion occarium</name>
    <dbReference type="NCBI Taxonomy" id="3059160"/>
    <lineage>
        <taxon>Eukaryota</taxon>
        <taxon>Fungi</taxon>
        <taxon>Dikarya</taxon>
        <taxon>Basidiomycota</taxon>
        <taxon>Agaricomycotina</taxon>
        <taxon>Agaricomycetes</taxon>
        <taxon>Polyporales</taxon>
        <taxon>Cerrenaceae</taxon>
        <taxon>Somion</taxon>
    </lineage>
</organism>
<name>A0ABP1EBS9_9APHY</name>
<keyword evidence="3" id="KW-1185">Reference proteome</keyword>
<dbReference type="SUPFAM" id="SSF54427">
    <property type="entry name" value="NTF2-like"/>
    <property type="match status" value="1"/>
</dbReference>